<keyword evidence="1" id="KW-0175">Coiled coil</keyword>
<reference evidence="3 4" key="1">
    <citation type="submission" date="2017-03" db="EMBL/GenBank/DDBJ databases">
        <title>Paenibacillus larvae genome sequencing.</title>
        <authorList>
            <person name="Dingman D.W."/>
        </authorList>
    </citation>
    <scope>NUCLEOTIDE SEQUENCE [LARGE SCALE GENOMIC DNA]</scope>
    <source>
        <strain evidence="3 4">SAG 10367</strain>
    </source>
</reference>
<gene>
    <name evidence="3" type="ORF">B7C51_20745</name>
</gene>
<protein>
    <submittedName>
        <fullName evidence="3">Uncharacterized protein</fullName>
    </submittedName>
</protein>
<evidence type="ECO:0000313" key="4">
    <source>
        <dbReference type="Proteomes" id="UP000192727"/>
    </source>
</evidence>
<name>A0A1V0UXE7_9BACL</name>
<sequence>MIKTQEVKQQIEELTQQNDMLLNELEQVKRMIIEDRRHGMKNGQGSNSGPSNSGGNSQGNGQSSGDSQCQGQNQNQNQNQNQQKSQQGQNQDSSNNSVSDLANELLKIKDMVNCLEQKTTQYVSSQSNSSGSLSKEDVVNLVLTLMNGMIDWASEYVEQACQQNGAGNNSNGNSQ</sequence>
<proteinExistence type="predicted"/>
<evidence type="ECO:0000313" key="3">
    <source>
        <dbReference type="EMBL" id="ARF69748.1"/>
    </source>
</evidence>
<dbReference type="EMBL" id="CP020557">
    <property type="protein sequence ID" value="ARF69748.1"/>
    <property type="molecule type" value="Genomic_DNA"/>
</dbReference>
<dbReference type="RefSeq" id="WP_083041205.1">
    <property type="nucleotide sequence ID" value="NZ_CP020557.1"/>
</dbReference>
<dbReference type="AlphaFoldDB" id="A0A1V0UXE7"/>
<feature type="compositionally biased region" description="Low complexity" evidence="2">
    <location>
        <begin position="43"/>
        <end position="97"/>
    </location>
</feature>
<accession>A0A1V0UXE7</accession>
<feature type="region of interest" description="Disordered" evidence="2">
    <location>
        <begin position="39"/>
        <end position="97"/>
    </location>
</feature>
<dbReference type="Proteomes" id="UP000192727">
    <property type="component" value="Chromosome"/>
</dbReference>
<feature type="coiled-coil region" evidence="1">
    <location>
        <begin position="4"/>
        <end position="31"/>
    </location>
</feature>
<organism evidence="3 4">
    <name type="scientific">Paenibacillus larvae subsp. pulvifaciens</name>
    <dbReference type="NCBI Taxonomy" id="1477"/>
    <lineage>
        <taxon>Bacteria</taxon>
        <taxon>Bacillati</taxon>
        <taxon>Bacillota</taxon>
        <taxon>Bacilli</taxon>
        <taxon>Bacillales</taxon>
        <taxon>Paenibacillaceae</taxon>
        <taxon>Paenibacillus</taxon>
    </lineage>
</organism>
<evidence type="ECO:0000256" key="1">
    <source>
        <dbReference type="SAM" id="Coils"/>
    </source>
</evidence>
<evidence type="ECO:0000256" key="2">
    <source>
        <dbReference type="SAM" id="MobiDB-lite"/>
    </source>
</evidence>